<dbReference type="InterPro" id="IPR001660">
    <property type="entry name" value="SAM"/>
</dbReference>
<evidence type="ECO:0000259" key="18">
    <source>
        <dbReference type="PROSITE" id="PS50105"/>
    </source>
</evidence>
<feature type="compositionally biased region" description="Low complexity" evidence="17">
    <location>
        <begin position="978"/>
        <end position="995"/>
    </location>
</feature>
<reference evidence="20" key="1">
    <citation type="submission" date="2021-05" db="EMBL/GenBank/DDBJ databases">
        <authorList>
            <person name="Alioto T."/>
            <person name="Alioto T."/>
            <person name="Gomez Garrido J."/>
        </authorList>
    </citation>
    <scope>NUCLEOTIDE SEQUENCE</scope>
</reference>
<keyword evidence="8 16" id="KW-0175">Coiled coil</keyword>
<feature type="domain" description="PDZ" evidence="19">
    <location>
        <begin position="1435"/>
        <end position="1523"/>
    </location>
</feature>
<evidence type="ECO:0000256" key="8">
    <source>
        <dbReference type="ARBA" id="ARBA00023054"/>
    </source>
</evidence>
<feature type="region of interest" description="Disordered" evidence="17">
    <location>
        <begin position="735"/>
        <end position="871"/>
    </location>
</feature>
<evidence type="ECO:0000256" key="14">
    <source>
        <dbReference type="ARBA" id="ARBA00077125"/>
    </source>
</evidence>
<evidence type="ECO:0000256" key="5">
    <source>
        <dbReference type="ARBA" id="ARBA00022782"/>
    </source>
</evidence>
<feature type="compositionally biased region" description="Polar residues" evidence="17">
    <location>
        <begin position="555"/>
        <end position="574"/>
    </location>
</feature>
<feature type="compositionally biased region" description="Polar residues" evidence="17">
    <location>
        <begin position="153"/>
        <end position="164"/>
    </location>
</feature>
<feature type="compositionally biased region" description="Low complexity" evidence="17">
    <location>
        <begin position="377"/>
        <end position="395"/>
    </location>
</feature>
<dbReference type="Pfam" id="PF00595">
    <property type="entry name" value="PDZ"/>
    <property type="match status" value="1"/>
</dbReference>
<dbReference type="PANTHER" id="PTHR16154:SF6">
    <property type="entry name" value="SPINOPHILIN, ISOFORM J"/>
    <property type="match status" value="1"/>
</dbReference>
<evidence type="ECO:0000256" key="1">
    <source>
        <dbReference type="ARBA" id="ARBA00004245"/>
    </source>
</evidence>
<feature type="compositionally biased region" description="Low complexity" evidence="17">
    <location>
        <begin position="1995"/>
        <end position="2008"/>
    </location>
</feature>
<proteinExistence type="predicted"/>
<name>A0A8D9DV90_9HEMI</name>
<feature type="compositionally biased region" description="Polar residues" evidence="17">
    <location>
        <begin position="264"/>
        <end position="286"/>
    </location>
</feature>
<keyword evidence="9" id="KW-0009">Actin-binding</keyword>
<feature type="compositionally biased region" description="Low complexity" evidence="17">
    <location>
        <begin position="584"/>
        <end position="609"/>
    </location>
</feature>
<dbReference type="EMBL" id="HBUF01378146">
    <property type="protein sequence ID" value="CAG6729194.1"/>
    <property type="molecule type" value="Transcribed_RNA"/>
</dbReference>
<feature type="compositionally biased region" description="Low complexity" evidence="17">
    <location>
        <begin position="181"/>
        <end position="200"/>
    </location>
</feature>
<feature type="compositionally biased region" description="Polar residues" evidence="17">
    <location>
        <begin position="1568"/>
        <end position="1584"/>
    </location>
</feature>
<feature type="compositionally biased region" description="Gly residues" evidence="17">
    <location>
        <begin position="1916"/>
        <end position="1927"/>
    </location>
</feature>
<dbReference type="PROSITE" id="PS50105">
    <property type="entry name" value="SAM_DOMAIN"/>
    <property type="match status" value="1"/>
</dbReference>
<feature type="compositionally biased region" description="Low complexity" evidence="17">
    <location>
        <begin position="1135"/>
        <end position="1151"/>
    </location>
</feature>
<feature type="compositionally biased region" description="Basic and acidic residues" evidence="17">
    <location>
        <begin position="1793"/>
        <end position="1808"/>
    </location>
</feature>
<feature type="compositionally biased region" description="Polar residues" evidence="17">
    <location>
        <begin position="1252"/>
        <end position="1283"/>
    </location>
</feature>
<dbReference type="InterPro" id="IPR001478">
    <property type="entry name" value="PDZ"/>
</dbReference>
<sequence>MMEEKKVRPHGVGSKVSQIATIFQNVPSSPAPDLILGGSKPSPVSSGGGMTELERKAVDLLKESSSQVSVVRTQSHISRFHNARALFEKLGNEESGRSGMKPGEKVKSLSDLRSRSSSANSSLGDDRGGGGREGKRSPSRSPSPPAGGRNSSYSSHRTNGFTSSIDEKQNGFHPHHHPSHPHSAAPTQKSSSVPSLISPSAIKHFQQDQARAAAEQNKLANGSSATAAGYKPEKPERKFNSRELIEKQKNWTSHFSKTKPAPSSGVTQRYNSDPSNFASVKVSSLGGTPPPAIPQKPNLPLAGSTGKSFGRVVSPCGKPPVPSSAPVNIPQNEADGSVRRNTSVSPPPHPVPSERSSQQSASVPESAGSNAREKSPLNGSVSNSSTLSNSVENSSHLTPSDEHLAPSISSEDSLVPSMSPSHSISKLPASDVSCSPVNGESSQPTTNSTSNKTEDVTAVVPTSTVEEMLHSASSATTNENSSSEDTIKSPDQITPDDSPNKSVISSSPGRLSDLDYNDAELTFSERTLTLKRKKPHGPPNGQSPQIPYNLPPDSSPSSQKYKSFPGDTSATPSECDSGVFHFESSSPPRSSQSGVLQDSSDGLSSLEGSHTANVQFNLQNGRETSSPSQGRRTESPPPPPVPPHASNSLSLSEEDSGFVSAELSTNTATDLSRGLLDVSADVQFADEESVGSNPASDTSSSEERETASTLENVLTPSTMSSDEHLLSFNKVPDLINIAPHKPAPDLTPTSEPLMTPDEADHLLSSRIVAKRNSRSPHENTLLSDEEAKEVVRLLSPVPPSPPKTSSFPSSHHSPHNLHSSPSSHGGDPSQREHYSPTHLPSTSLSQHNSHTLLPHHKEGSPTLNTQHTSTTRSFNATNLASNEYEHVHIQSPSNRENPSHNYPTSTPATRSQSHPSQNPPKNQAHPTSPPKHSSSQPSTTPRQSPSRTSPPRTPSTSSEPAVCLSSTSSNHGGVNSVQNHHQSSHTSPHSSPPTNYYISPNLADGTPSSLSSQLSSSTNSYPTSNCSPIDRLSFDPTSSPTSHSPTSQSRPDVHPHCSSSPSTGNSPNSSPSQKHSTFTTNSPSNLSPNGITSPTSISCSPISSSSSTSPNSQTSPSSNNFYQNGDQYVSSGGLPTSPNSQTSPSSNFFQNGGDQYPSSGGAFLDVENQEDGVEKRTSSGDEYSVKTNGYDDDGYRTPSPRGVSHATTLVDSPVSDTSPRLDKFSSGVGSGLDSSLSGTMVGSNATLDSYSGHSTTLEDSYTRGSLGSTNTLEDSKYDSSTLGDSHYGSVSGSESGIISSVGSMDEIDRVSSSRDSVTLQNETEEETEDENTFTEFVPEPRVEIFEEGGIHYYEDGNFWMEVAGLPDREQELAETAGDNIPVKSNTKVKFSVEPIKVYSTFSMNEYDRRNEDVDPVAASAEYELEKRVEKLTLLGVELMKGSEGLGLSIIGMGVGADAGLEKLGIFVKTITEAGAAARDGRIQVNDQIIEVDGKSLVGVTQEYAASVLRNTSGLVRFLIGREKDPVNSEVAQLIRQSLQADREREEQRRRMDGYNSANNSAVGPGPESRQNSLNSSVNESFNSSIHSNADSLKQLLRESEAKMEKAQYDVKNLQARLEELEESGANKEEYAEKLRQSGLKLREVERSLYAARKEAATYQEMLQQSQGQYTMLEKKYTKAKRLIREFTQREADLLHREEFYQQLLQEKDMEYNSLVKALKDRVIQIEQELVDTQKRAGLPVRLPFDPTSLKLATPTSALASRQTAPPVRPLLESLGAELSDADESFEESLYGQHHMDSNQKSSTVERKMPPPGSQSKDLPHQASEELDSAVPPHELLDSSLSRGKADLAARGRSLPSSVVKKQAGGTASGSMSNSSSGYSLNDSFDTSESGGDENGGGDGSNADTSSTRSGAWPIPNGGGGAKGGGEGLSSSLDSDRRLYGGDYNMETGGGSVHSLQSNPDPWVYQKSVSRPSGPAASLAEQLKQVLAERERRYSGSGPTDTAAPPGALAGPASLDSSLNSINLAEEVKAAVNEANARVKRAAVNWPAPGTGQGLASSPSSLSSADSGDVWSPPNPQDSSPFLTNKKETSYHWQNVPVPEWSKEQVCQWLMALGLEAYIAKFHEAHINGISLLQLESRDFKALGVQGEDKNRLKRKLKDLKVQVEKEKRFVEKEKREKEKLMKKAEKLAEKASKRK</sequence>
<evidence type="ECO:0000256" key="3">
    <source>
        <dbReference type="ARBA" id="ARBA00022490"/>
    </source>
</evidence>
<dbReference type="InterPro" id="IPR043446">
    <property type="entry name" value="Neurabin-like"/>
</dbReference>
<evidence type="ECO:0000256" key="13">
    <source>
        <dbReference type="ARBA" id="ARBA00076637"/>
    </source>
</evidence>
<dbReference type="SMART" id="SM00454">
    <property type="entry name" value="SAM"/>
    <property type="match status" value="1"/>
</dbReference>
<feature type="compositionally biased region" description="Low complexity" evidence="17">
    <location>
        <begin position="933"/>
        <end position="958"/>
    </location>
</feature>
<feature type="compositionally biased region" description="Polar residues" evidence="17">
    <location>
        <begin position="1121"/>
        <end position="1134"/>
    </location>
</feature>
<dbReference type="InterPro" id="IPR040645">
    <property type="entry name" value="Neurabin-1/2_PDZ"/>
</dbReference>
<evidence type="ECO:0000256" key="15">
    <source>
        <dbReference type="ARBA" id="ARBA00082439"/>
    </source>
</evidence>
<keyword evidence="2" id="KW-0217">Developmental protein</keyword>
<feature type="region of interest" description="Disordered" evidence="17">
    <location>
        <begin position="1792"/>
        <end position="2008"/>
    </location>
</feature>
<feature type="compositionally biased region" description="Polar residues" evidence="17">
    <location>
        <begin position="489"/>
        <end position="509"/>
    </location>
</feature>
<feature type="region of interest" description="Disordered" evidence="17">
    <location>
        <begin position="887"/>
        <end position="1236"/>
    </location>
</feature>
<dbReference type="PROSITE" id="PS50106">
    <property type="entry name" value="PDZ"/>
    <property type="match status" value="1"/>
</dbReference>
<evidence type="ECO:0000256" key="6">
    <source>
        <dbReference type="ARBA" id="ARBA00022902"/>
    </source>
</evidence>
<evidence type="ECO:0000256" key="7">
    <source>
        <dbReference type="ARBA" id="ARBA00023018"/>
    </source>
</evidence>
<evidence type="ECO:0000256" key="2">
    <source>
        <dbReference type="ARBA" id="ARBA00022473"/>
    </source>
</evidence>
<feature type="compositionally biased region" description="Polar residues" evidence="17">
    <location>
        <begin position="710"/>
        <end position="720"/>
    </location>
</feature>
<dbReference type="InterPro" id="IPR036034">
    <property type="entry name" value="PDZ_sf"/>
</dbReference>
<dbReference type="FunFam" id="1.10.150.50:FF:000008">
    <property type="entry name" value="Neurabin-1 isoform 1-like protein"/>
    <property type="match status" value="1"/>
</dbReference>
<dbReference type="GO" id="GO:0019722">
    <property type="term" value="P:calcium-mediated signaling"/>
    <property type="evidence" value="ECO:0007669"/>
    <property type="project" value="TreeGrafter"/>
</dbReference>
<dbReference type="Gene3D" id="2.30.42.10">
    <property type="match status" value="1"/>
</dbReference>
<feature type="compositionally biased region" description="Polar residues" evidence="17">
    <location>
        <begin position="838"/>
        <end position="851"/>
    </location>
</feature>
<feature type="compositionally biased region" description="Low complexity" evidence="17">
    <location>
        <begin position="1864"/>
        <end position="1879"/>
    </location>
</feature>
<feature type="compositionally biased region" description="Basic and acidic residues" evidence="17">
    <location>
        <begin position="90"/>
        <end position="114"/>
    </location>
</feature>
<feature type="domain" description="SAM" evidence="18">
    <location>
        <begin position="2100"/>
        <end position="2145"/>
    </location>
</feature>
<feature type="compositionally biased region" description="Polar residues" evidence="17">
    <location>
        <begin position="407"/>
        <end position="424"/>
    </location>
</feature>
<feature type="compositionally biased region" description="Low complexity" evidence="17">
    <location>
        <begin position="1058"/>
        <end position="1072"/>
    </location>
</feature>
<dbReference type="GO" id="GO:0030425">
    <property type="term" value="C:dendrite"/>
    <property type="evidence" value="ECO:0007669"/>
    <property type="project" value="TreeGrafter"/>
</dbReference>
<feature type="compositionally biased region" description="Polar residues" evidence="17">
    <location>
        <begin position="432"/>
        <end position="451"/>
    </location>
</feature>
<evidence type="ECO:0000256" key="9">
    <source>
        <dbReference type="ARBA" id="ARBA00023203"/>
    </source>
</evidence>
<feature type="compositionally biased region" description="Polar residues" evidence="17">
    <location>
        <begin position="610"/>
        <end position="630"/>
    </location>
</feature>
<dbReference type="SUPFAM" id="SSF50156">
    <property type="entry name" value="PDZ domain-like"/>
    <property type="match status" value="1"/>
</dbReference>
<feature type="compositionally biased region" description="Polar residues" evidence="17">
    <location>
        <begin position="964"/>
        <end position="977"/>
    </location>
</feature>
<evidence type="ECO:0000313" key="20">
    <source>
        <dbReference type="EMBL" id="CAG6729194.1"/>
    </source>
</evidence>
<keyword evidence="7" id="KW-0770">Synapse</keyword>
<feature type="compositionally biased region" description="Basic and acidic residues" evidence="17">
    <location>
        <begin position="124"/>
        <end position="136"/>
    </location>
</feature>
<dbReference type="GO" id="GO:0051015">
    <property type="term" value="F:actin filament binding"/>
    <property type="evidence" value="ECO:0007669"/>
    <property type="project" value="TreeGrafter"/>
</dbReference>
<evidence type="ECO:0000256" key="4">
    <source>
        <dbReference type="ARBA" id="ARBA00022553"/>
    </source>
</evidence>
<feature type="compositionally biased region" description="Polar residues" evidence="17">
    <location>
        <begin position="358"/>
        <end position="369"/>
    </location>
</feature>
<feature type="region of interest" description="Disordered" evidence="17">
    <location>
        <begin position="1252"/>
        <end position="1332"/>
    </location>
</feature>
<feature type="compositionally biased region" description="Low complexity" evidence="17">
    <location>
        <begin position="1288"/>
        <end position="1303"/>
    </location>
</feature>
<accession>A0A8D9DV90</accession>
<feature type="compositionally biased region" description="Polar residues" evidence="17">
    <location>
        <begin position="861"/>
        <end position="871"/>
    </location>
</feature>
<evidence type="ECO:0000256" key="11">
    <source>
        <dbReference type="ARBA" id="ARBA00034103"/>
    </source>
</evidence>
<feature type="compositionally biased region" description="Low complexity" evidence="17">
    <location>
        <begin position="1225"/>
        <end position="1236"/>
    </location>
</feature>
<feature type="region of interest" description="Disordered" evidence="17">
    <location>
        <begin position="1537"/>
        <end position="1584"/>
    </location>
</feature>
<feature type="compositionally biased region" description="Polar residues" evidence="17">
    <location>
        <begin position="890"/>
        <end position="932"/>
    </location>
</feature>
<dbReference type="GO" id="GO:0015629">
    <property type="term" value="C:actin cytoskeleton"/>
    <property type="evidence" value="ECO:0007669"/>
    <property type="project" value="TreeGrafter"/>
</dbReference>
<feature type="compositionally biased region" description="Low complexity" evidence="17">
    <location>
        <begin position="803"/>
        <end position="828"/>
    </location>
</feature>
<dbReference type="InterPro" id="IPR013761">
    <property type="entry name" value="SAM/pointed_sf"/>
</dbReference>
<evidence type="ECO:0000256" key="17">
    <source>
        <dbReference type="SAM" id="MobiDB-lite"/>
    </source>
</evidence>
<feature type="compositionally biased region" description="Low complexity" evidence="17">
    <location>
        <begin position="1006"/>
        <end position="1028"/>
    </location>
</feature>
<keyword evidence="3" id="KW-0963">Cytoplasm</keyword>
<dbReference type="CDD" id="cd06790">
    <property type="entry name" value="PDZ_neurabin-like"/>
    <property type="match status" value="1"/>
</dbReference>
<evidence type="ECO:0000256" key="16">
    <source>
        <dbReference type="SAM" id="Coils"/>
    </source>
</evidence>
<feature type="compositionally biased region" description="Polar residues" evidence="17">
    <location>
        <begin position="1205"/>
        <end position="1218"/>
    </location>
</feature>
<feature type="compositionally biased region" description="Polar residues" evidence="17">
    <location>
        <begin position="1073"/>
        <end position="1090"/>
    </location>
</feature>
<dbReference type="GO" id="GO:0007015">
    <property type="term" value="P:actin filament organization"/>
    <property type="evidence" value="ECO:0007669"/>
    <property type="project" value="TreeGrafter"/>
</dbReference>
<evidence type="ECO:0000259" key="19">
    <source>
        <dbReference type="PROSITE" id="PS50106"/>
    </source>
</evidence>
<dbReference type="GO" id="GO:0005737">
    <property type="term" value="C:cytoplasm"/>
    <property type="evidence" value="ECO:0007669"/>
    <property type="project" value="TreeGrafter"/>
</dbReference>
<feature type="region of interest" description="Disordered" evidence="17">
    <location>
        <begin position="30"/>
        <end position="50"/>
    </location>
</feature>
<evidence type="ECO:0000256" key="10">
    <source>
        <dbReference type="ARBA" id="ARBA00023212"/>
    </source>
</evidence>
<evidence type="ECO:0000256" key="12">
    <source>
        <dbReference type="ARBA" id="ARBA00067399"/>
    </source>
</evidence>
<dbReference type="Gene3D" id="1.10.150.50">
    <property type="entry name" value="Transcription Factor, Ets-1"/>
    <property type="match status" value="1"/>
</dbReference>
<dbReference type="SUPFAM" id="SSF47769">
    <property type="entry name" value="SAM/Pointed domain"/>
    <property type="match status" value="1"/>
</dbReference>
<dbReference type="Pfam" id="PF17817">
    <property type="entry name" value="PDZ_5"/>
    <property type="match status" value="1"/>
</dbReference>
<feature type="compositionally biased region" description="Acidic residues" evidence="17">
    <location>
        <begin position="1322"/>
        <end position="1332"/>
    </location>
</feature>
<keyword evidence="5" id="KW-0221">Differentiation</keyword>
<comment type="subcellular location">
    <subcellularLocation>
        <location evidence="1">Cytoplasm</location>
        <location evidence="1">Cytoskeleton</location>
    </subcellularLocation>
    <subcellularLocation>
        <location evidence="11">Synapse</location>
    </subcellularLocation>
</comment>
<dbReference type="GO" id="GO:0014069">
    <property type="term" value="C:postsynaptic density"/>
    <property type="evidence" value="ECO:0007669"/>
    <property type="project" value="TreeGrafter"/>
</dbReference>
<dbReference type="FunFam" id="2.30.42.10:FF:000010">
    <property type="entry name" value="Neurabin-1 isoform 1"/>
    <property type="match status" value="1"/>
</dbReference>
<dbReference type="SMART" id="SM00228">
    <property type="entry name" value="PDZ"/>
    <property type="match status" value="1"/>
</dbReference>
<dbReference type="CDD" id="cd09512">
    <property type="entry name" value="SAM_Neurabin-like"/>
    <property type="match status" value="1"/>
</dbReference>
<feature type="compositionally biased region" description="Basic and acidic residues" evidence="17">
    <location>
        <begin position="1540"/>
        <end position="1552"/>
    </location>
</feature>
<feature type="compositionally biased region" description="Low complexity" evidence="17">
    <location>
        <begin position="471"/>
        <end position="484"/>
    </location>
</feature>
<feature type="compositionally biased region" description="Basic and acidic residues" evidence="17">
    <location>
        <begin position="231"/>
        <end position="249"/>
    </location>
</feature>
<feature type="coiled-coil region" evidence="16">
    <location>
        <begin position="2149"/>
        <end position="2194"/>
    </location>
</feature>
<feature type="region of interest" description="Disordered" evidence="17">
    <location>
        <begin position="2045"/>
        <end position="2083"/>
    </location>
</feature>
<feature type="compositionally biased region" description="Low complexity" evidence="17">
    <location>
        <begin position="2053"/>
        <end position="2068"/>
    </location>
</feature>
<dbReference type="PANTHER" id="PTHR16154">
    <property type="entry name" value="NEURABIN"/>
    <property type="match status" value="1"/>
</dbReference>
<organism evidence="20">
    <name type="scientific">Cacopsylla melanoneura</name>
    <dbReference type="NCBI Taxonomy" id="428564"/>
    <lineage>
        <taxon>Eukaryota</taxon>
        <taxon>Metazoa</taxon>
        <taxon>Ecdysozoa</taxon>
        <taxon>Arthropoda</taxon>
        <taxon>Hexapoda</taxon>
        <taxon>Insecta</taxon>
        <taxon>Pterygota</taxon>
        <taxon>Neoptera</taxon>
        <taxon>Paraneoptera</taxon>
        <taxon>Hemiptera</taxon>
        <taxon>Sternorrhyncha</taxon>
        <taxon>Psylloidea</taxon>
        <taxon>Psyllidae</taxon>
        <taxon>Psyllinae</taxon>
        <taxon>Cacopsylla</taxon>
    </lineage>
</organism>
<feature type="compositionally biased region" description="Low complexity" evidence="17">
    <location>
        <begin position="1036"/>
        <end position="1049"/>
    </location>
</feature>
<feature type="coiled-coil region" evidence="16">
    <location>
        <begin position="1589"/>
        <end position="1637"/>
    </location>
</feature>
<keyword evidence="4" id="KW-0597">Phosphoprotein</keyword>
<dbReference type="Pfam" id="PF00536">
    <property type="entry name" value="SAM_1"/>
    <property type="match status" value="1"/>
</dbReference>
<keyword evidence="6" id="KW-0524">Neurogenesis</keyword>
<feature type="compositionally biased region" description="Low complexity" evidence="17">
    <location>
        <begin position="1091"/>
        <end position="1120"/>
    </location>
</feature>
<dbReference type="GO" id="GO:0031175">
    <property type="term" value="P:neuron projection development"/>
    <property type="evidence" value="ECO:0007669"/>
    <property type="project" value="TreeGrafter"/>
</dbReference>
<keyword evidence="10" id="KW-0206">Cytoskeleton</keyword>
<feature type="region of interest" description="Disordered" evidence="17">
    <location>
        <begin position="90"/>
        <end position="721"/>
    </location>
</feature>
<protein>
    <recommendedName>
        <fullName evidence="12">Neurabin-1</fullName>
    </recommendedName>
    <alternativeName>
        <fullName evidence="14">Neurabin-I</fullName>
    </alternativeName>
    <alternativeName>
        <fullName evidence="13">Neural tissue-specific F-actin-binding protein I</fullName>
    </alternativeName>
    <alternativeName>
        <fullName evidence="15">Protein phosphatase 1 regulatory subunit 9A</fullName>
    </alternativeName>
</protein>